<organism evidence="5 6">
    <name type="scientific">Tumebacillus amylolyticus</name>
    <dbReference type="NCBI Taxonomy" id="2801339"/>
    <lineage>
        <taxon>Bacteria</taxon>
        <taxon>Bacillati</taxon>
        <taxon>Bacillota</taxon>
        <taxon>Bacilli</taxon>
        <taxon>Bacillales</taxon>
        <taxon>Alicyclobacillaceae</taxon>
        <taxon>Tumebacillus</taxon>
    </lineage>
</organism>
<evidence type="ECO:0000313" key="6">
    <source>
        <dbReference type="Proteomes" id="UP000602284"/>
    </source>
</evidence>
<dbReference type="InterPro" id="IPR001633">
    <property type="entry name" value="EAL_dom"/>
</dbReference>
<feature type="domain" description="PAS" evidence="1">
    <location>
        <begin position="89"/>
        <end position="163"/>
    </location>
</feature>
<dbReference type="NCBIfam" id="TIGR00254">
    <property type="entry name" value="GGDEF"/>
    <property type="match status" value="1"/>
</dbReference>
<dbReference type="NCBIfam" id="TIGR00229">
    <property type="entry name" value="sensory_box"/>
    <property type="match status" value="2"/>
</dbReference>
<dbReference type="InterPro" id="IPR003018">
    <property type="entry name" value="GAF"/>
</dbReference>
<dbReference type="PANTHER" id="PTHR44757">
    <property type="entry name" value="DIGUANYLATE CYCLASE DGCP"/>
    <property type="match status" value="1"/>
</dbReference>
<dbReference type="RefSeq" id="WP_201631449.1">
    <property type="nucleotide sequence ID" value="NZ_JAEQNB010000001.1"/>
</dbReference>
<dbReference type="PROSITE" id="PS50112">
    <property type="entry name" value="PAS"/>
    <property type="match status" value="2"/>
</dbReference>
<dbReference type="Pfam" id="PF01590">
    <property type="entry name" value="GAF"/>
    <property type="match status" value="1"/>
</dbReference>
<dbReference type="Gene3D" id="3.30.450.20">
    <property type="entry name" value="PAS domain"/>
    <property type="match status" value="2"/>
</dbReference>
<gene>
    <name evidence="5" type="ORF">JJB07_04425</name>
</gene>
<dbReference type="InterPro" id="IPR000160">
    <property type="entry name" value="GGDEF_dom"/>
</dbReference>
<dbReference type="SUPFAM" id="SSF55785">
    <property type="entry name" value="PYP-like sensor domain (PAS domain)"/>
    <property type="match status" value="2"/>
</dbReference>
<evidence type="ECO:0000259" key="1">
    <source>
        <dbReference type="PROSITE" id="PS50112"/>
    </source>
</evidence>
<feature type="domain" description="PAS" evidence="1">
    <location>
        <begin position="218"/>
        <end position="260"/>
    </location>
</feature>
<dbReference type="SUPFAM" id="SSF141868">
    <property type="entry name" value="EAL domain-like"/>
    <property type="match status" value="1"/>
</dbReference>
<proteinExistence type="predicted"/>
<sequence>MLSDEVCRKLLALGNSREPILISHLEESSIPGVQAFLGVPIVLEDGVLYGTLGAVDSQPYPFQDRDVAIMESLARLLAKSVLQDRAFTHHQTLSNQIDIMCDHMTDIISVMDREGILEYASPSHVTVLGFAADEFIGKSVFEFVHPNELSSIKSEFYDLLVTKHTRMLEMRFRTKTGWIDMEVTGSPILDKTGQITHVIAIGRDISERKLSKQLLEESEQRYRSLFDHHPDAIFSLDLEGRLVTLNESCGTVTGMTREELEYLPFLEVVASEHRELAWQKFLEAKSGLTTGAYELSILNVRGEKVDVQASKLPIFVNGEVVGVYGTIKNVTAFNQMQTELKRMAYYDDLTGLPNRRFMVQEIGKSIERAGQNGTLTALLYLDIDRFKNINDSFGHAFGDRFLQAVAERLQQCCAESGLFVARVVGDEFTILLSNQSSYTSILDTVSYLLHCIGRQFLIEGKELFMTPSVGIAIYPLHALDADTLLKNADSAVHTAKITRHQVEIYRQSDRDPAELYSLEKDLRVAVANREFVLYYQPKVDIQQGSITSVEALIRWIHPQRGMVSPADFIPLAEDTGLIPQIGDIALEIACLQAKAWLEAGTPLRVAVNVSALQFHQGDYVEQVVDKLRQTGLPPELLELEITESVVMKDVERVKQTMQELHQLGISISIDDFGTGYSSLQYLNLFPIQSLKIDRSFVQSIDSQADRAPIVTTIIAMAQTLGMEVIAEGVETEEQVDFLFKHGCNLVQGFIYFRPMPADQVLEQIMNTQKS</sequence>
<evidence type="ECO:0000313" key="5">
    <source>
        <dbReference type="EMBL" id="MBL0385889.1"/>
    </source>
</evidence>
<dbReference type="Gene3D" id="3.30.450.40">
    <property type="match status" value="1"/>
</dbReference>
<dbReference type="SMART" id="SM00052">
    <property type="entry name" value="EAL"/>
    <property type="match status" value="1"/>
</dbReference>
<dbReference type="InterPro" id="IPR043128">
    <property type="entry name" value="Rev_trsase/Diguanyl_cyclase"/>
</dbReference>
<dbReference type="Proteomes" id="UP000602284">
    <property type="component" value="Unassembled WGS sequence"/>
</dbReference>
<name>A0ABS1J6K9_9BACL</name>
<dbReference type="Pfam" id="PF13426">
    <property type="entry name" value="PAS_9"/>
    <property type="match status" value="2"/>
</dbReference>
<keyword evidence="6" id="KW-1185">Reference proteome</keyword>
<evidence type="ECO:0000259" key="3">
    <source>
        <dbReference type="PROSITE" id="PS50883"/>
    </source>
</evidence>
<feature type="domain" description="EAL" evidence="3">
    <location>
        <begin position="515"/>
        <end position="768"/>
    </location>
</feature>
<reference evidence="5 6" key="1">
    <citation type="submission" date="2021-01" db="EMBL/GenBank/DDBJ databases">
        <title>Tumebacillus sp. strain ITR2 16S ribosomal RNA gene Genome sequencing and assembly.</title>
        <authorList>
            <person name="Kang M."/>
        </authorList>
    </citation>
    <scope>NUCLEOTIDE SEQUENCE [LARGE SCALE GENOMIC DNA]</scope>
    <source>
        <strain evidence="5 6">ITR2</strain>
    </source>
</reference>
<dbReference type="SMART" id="SM00267">
    <property type="entry name" value="GGDEF"/>
    <property type="match status" value="1"/>
</dbReference>
<feature type="domain" description="GGDEF" evidence="4">
    <location>
        <begin position="374"/>
        <end position="507"/>
    </location>
</feature>
<dbReference type="SUPFAM" id="SSF55781">
    <property type="entry name" value="GAF domain-like"/>
    <property type="match status" value="1"/>
</dbReference>
<dbReference type="PROSITE" id="PS50887">
    <property type="entry name" value="GGDEF"/>
    <property type="match status" value="1"/>
</dbReference>
<dbReference type="PROSITE" id="PS50113">
    <property type="entry name" value="PAC"/>
    <property type="match status" value="1"/>
</dbReference>
<dbReference type="Gene3D" id="3.20.20.450">
    <property type="entry name" value="EAL domain"/>
    <property type="match status" value="1"/>
</dbReference>
<dbReference type="InterPro" id="IPR029016">
    <property type="entry name" value="GAF-like_dom_sf"/>
</dbReference>
<dbReference type="InterPro" id="IPR029787">
    <property type="entry name" value="Nucleotide_cyclase"/>
</dbReference>
<dbReference type="EMBL" id="JAEQNB010000001">
    <property type="protein sequence ID" value="MBL0385889.1"/>
    <property type="molecule type" value="Genomic_DNA"/>
</dbReference>
<dbReference type="InterPro" id="IPR000014">
    <property type="entry name" value="PAS"/>
</dbReference>
<dbReference type="SMART" id="SM00086">
    <property type="entry name" value="PAC"/>
    <property type="match status" value="2"/>
</dbReference>
<dbReference type="PROSITE" id="PS50883">
    <property type="entry name" value="EAL"/>
    <property type="match status" value="1"/>
</dbReference>
<feature type="domain" description="PAC" evidence="2">
    <location>
        <begin position="166"/>
        <end position="217"/>
    </location>
</feature>
<evidence type="ECO:0000259" key="4">
    <source>
        <dbReference type="PROSITE" id="PS50887"/>
    </source>
</evidence>
<protein>
    <submittedName>
        <fullName evidence="5">EAL domain-containing protein</fullName>
    </submittedName>
</protein>
<dbReference type="Pfam" id="PF00563">
    <property type="entry name" value="EAL"/>
    <property type="match status" value="1"/>
</dbReference>
<dbReference type="CDD" id="cd01948">
    <property type="entry name" value="EAL"/>
    <property type="match status" value="1"/>
</dbReference>
<dbReference type="InterPro" id="IPR035919">
    <property type="entry name" value="EAL_sf"/>
</dbReference>
<dbReference type="PANTHER" id="PTHR44757:SF2">
    <property type="entry name" value="BIOFILM ARCHITECTURE MAINTENANCE PROTEIN MBAA"/>
    <property type="match status" value="1"/>
</dbReference>
<dbReference type="CDD" id="cd01949">
    <property type="entry name" value="GGDEF"/>
    <property type="match status" value="1"/>
</dbReference>
<dbReference type="Gene3D" id="3.30.70.270">
    <property type="match status" value="1"/>
</dbReference>
<accession>A0ABS1J6K9</accession>
<comment type="caution">
    <text evidence="5">The sequence shown here is derived from an EMBL/GenBank/DDBJ whole genome shotgun (WGS) entry which is preliminary data.</text>
</comment>
<dbReference type="InterPro" id="IPR052155">
    <property type="entry name" value="Biofilm_reg_signaling"/>
</dbReference>
<dbReference type="SMART" id="SM00091">
    <property type="entry name" value="PAS"/>
    <property type="match status" value="2"/>
</dbReference>
<dbReference type="CDD" id="cd00130">
    <property type="entry name" value="PAS"/>
    <property type="match status" value="2"/>
</dbReference>
<dbReference type="SUPFAM" id="SSF55073">
    <property type="entry name" value="Nucleotide cyclase"/>
    <property type="match status" value="1"/>
</dbReference>
<evidence type="ECO:0000259" key="2">
    <source>
        <dbReference type="PROSITE" id="PS50113"/>
    </source>
</evidence>
<dbReference type="InterPro" id="IPR001610">
    <property type="entry name" value="PAC"/>
</dbReference>
<dbReference type="InterPro" id="IPR000700">
    <property type="entry name" value="PAS-assoc_C"/>
</dbReference>
<dbReference type="InterPro" id="IPR035965">
    <property type="entry name" value="PAS-like_dom_sf"/>
</dbReference>
<dbReference type="Pfam" id="PF00990">
    <property type="entry name" value="GGDEF"/>
    <property type="match status" value="1"/>
</dbReference>